<name>A0A4P2Q905_SORCE</name>
<evidence type="ECO:0000313" key="3">
    <source>
        <dbReference type="Proteomes" id="UP000295781"/>
    </source>
</evidence>
<evidence type="ECO:0000313" key="2">
    <source>
        <dbReference type="EMBL" id="AUX26087.1"/>
    </source>
</evidence>
<dbReference type="Proteomes" id="UP000295781">
    <property type="component" value="Chromosome"/>
</dbReference>
<dbReference type="AlphaFoldDB" id="A0A4P2Q905"/>
<dbReference type="OrthoDB" id="5502813at2"/>
<keyword evidence="1" id="KW-0812">Transmembrane</keyword>
<keyword evidence="1" id="KW-1133">Transmembrane helix</keyword>
<feature type="transmembrane region" description="Helical" evidence="1">
    <location>
        <begin position="189"/>
        <end position="207"/>
    </location>
</feature>
<dbReference type="EMBL" id="CP012670">
    <property type="protein sequence ID" value="AUX26087.1"/>
    <property type="molecule type" value="Genomic_DNA"/>
</dbReference>
<dbReference type="RefSeq" id="WP_129353459.1">
    <property type="nucleotide sequence ID" value="NZ_CP012670.1"/>
</dbReference>
<feature type="transmembrane region" description="Helical" evidence="1">
    <location>
        <begin position="125"/>
        <end position="145"/>
    </location>
</feature>
<gene>
    <name evidence="2" type="ORF">SOCEGT47_066420</name>
</gene>
<evidence type="ECO:0008006" key="4">
    <source>
        <dbReference type="Google" id="ProtNLM"/>
    </source>
</evidence>
<accession>A0A4P2Q905</accession>
<protein>
    <recommendedName>
        <fullName evidence="4">ZIP family metal transporter</fullName>
    </recommendedName>
</protein>
<feature type="transmembrane region" description="Helical" evidence="1">
    <location>
        <begin position="30"/>
        <end position="51"/>
    </location>
</feature>
<proteinExistence type="predicted"/>
<evidence type="ECO:0000256" key="1">
    <source>
        <dbReference type="SAM" id="Phobius"/>
    </source>
</evidence>
<organism evidence="2 3">
    <name type="scientific">Sorangium cellulosum</name>
    <name type="common">Polyangium cellulosum</name>
    <dbReference type="NCBI Taxonomy" id="56"/>
    <lineage>
        <taxon>Bacteria</taxon>
        <taxon>Pseudomonadati</taxon>
        <taxon>Myxococcota</taxon>
        <taxon>Polyangia</taxon>
        <taxon>Polyangiales</taxon>
        <taxon>Polyangiaceae</taxon>
        <taxon>Sorangium</taxon>
    </lineage>
</organism>
<feature type="transmembrane region" description="Helical" evidence="1">
    <location>
        <begin position="58"/>
        <end position="76"/>
    </location>
</feature>
<feature type="transmembrane region" description="Helical" evidence="1">
    <location>
        <begin position="157"/>
        <end position="177"/>
    </location>
</feature>
<feature type="transmembrane region" description="Helical" evidence="1">
    <location>
        <begin position="214"/>
        <end position="235"/>
    </location>
</feature>
<reference evidence="2 3" key="1">
    <citation type="submission" date="2015-09" db="EMBL/GenBank/DDBJ databases">
        <title>Sorangium comparison.</title>
        <authorList>
            <person name="Zaburannyi N."/>
            <person name="Bunk B."/>
            <person name="Overmann J."/>
            <person name="Mueller R."/>
        </authorList>
    </citation>
    <scope>NUCLEOTIDE SEQUENCE [LARGE SCALE GENOMIC DNA]</scope>
    <source>
        <strain evidence="2 3">So ceGT47</strain>
    </source>
</reference>
<feature type="transmembrane region" description="Helical" evidence="1">
    <location>
        <begin position="247"/>
        <end position="265"/>
    </location>
</feature>
<sequence length="274" mass="27936">MSLELGVSLLSLAVILGGFAAVFRHRSASAMSAIRTFAVVAAGSIALLHLLPEAVDEVGWLALIAAAAGFLAPAMLERIVLGEEGAHRAPTTALAMGYAAVLAHQFGEGAAIASLARVGLLSVPVVLALAAHTVPLAMVVAIQVLEVRPGAGVKRATSVALAGIALATVVGAFATRLVDVERFEAVEPWVLATVAGLLMHALSHEVLASTPATAVVRAGEAAGGLLGLALAVVGIHEEGWVQQIPAWLRITALVVLAGLIVLRSYGPRRATPPR</sequence>
<keyword evidence="1" id="KW-0472">Membrane</keyword>